<dbReference type="AlphaFoldDB" id="C3YMR6"/>
<evidence type="ECO:0000313" key="9">
    <source>
        <dbReference type="Proteomes" id="UP000001554"/>
    </source>
</evidence>
<name>C3YMR6_BRAFL</name>
<dbReference type="Pfam" id="PF00089">
    <property type="entry name" value="Trypsin"/>
    <property type="match status" value="1"/>
</dbReference>
<dbReference type="InParanoid" id="C3YMR6"/>
<dbReference type="PROSITE" id="PS00135">
    <property type="entry name" value="TRYPSIN_SER"/>
    <property type="match status" value="1"/>
</dbReference>
<dbReference type="InterPro" id="IPR018114">
    <property type="entry name" value="TRYPSIN_HIS"/>
</dbReference>
<keyword evidence="2 5" id="KW-0378">Hydrolase</keyword>
<dbReference type="OMA" id="MVTICHG"/>
<reference evidence="9" key="2">
    <citation type="journal article" date="2020" name="Nat. Ecol. Evol.">
        <title>Deeply conserved synteny resolves early events in vertebrate evolution.</title>
        <authorList>
            <person name="Simakov O."/>
            <person name="Marletaz F."/>
            <person name="Yue J.X."/>
            <person name="O'Connell B."/>
            <person name="Jenkins J."/>
            <person name="Brandt A."/>
            <person name="Calef R."/>
            <person name="Tung C.H."/>
            <person name="Huang T.K."/>
            <person name="Schmutz J."/>
            <person name="Satoh N."/>
            <person name="Yu J.K."/>
            <person name="Putnam N.H."/>
            <person name="Green R.E."/>
            <person name="Rokhsar D.S."/>
        </authorList>
    </citation>
    <scope>NUCLEOTIDE SEQUENCE [LARGE SCALE GENOMIC DNA]</scope>
    <source>
        <strain evidence="9">S238N-H82</strain>
    </source>
</reference>
<reference evidence="10" key="3">
    <citation type="submission" date="2025-04" db="UniProtKB">
        <authorList>
            <consortium name="RefSeq"/>
        </authorList>
    </citation>
    <scope>IDENTIFICATION</scope>
    <source>
        <strain evidence="10">S238N-H82</strain>
        <tissue evidence="10">Testes</tissue>
    </source>
</reference>
<dbReference type="RefSeq" id="XP_035660491.1">
    <property type="nucleotide sequence ID" value="XM_035804598.1"/>
</dbReference>
<dbReference type="EMBL" id="GG666531">
    <property type="protein sequence ID" value="EEN58407.1"/>
    <property type="molecule type" value="Genomic_DNA"/>
</dbReference>
<dbReference type="CDD" id="cd00190">
    <property type="entry name" value="Tryp_SPc"/>
    <property type="match status" value="1"/>
</dbReference>
<gene>
    <name evidence="10" type="primary">LOC118405176</name>
    <name evidence="8" type="ORF">BRAFLDRAFT_63514</name>
</gene>
<dbReference type="GO" id="GO:0004252">
    <property type="term" value="F:serine-type endopeptidase activity"/>
    <property type="evidence" value="ECO:0000318"/>
    <property type="project" value="GO_Central"/>
</dbReference>
<evidence type="ECO:0000259" key="7">
    <source>
        <dbReference type="PROSITE" id="PS50240"/>
    </source>
</evidence>
<dbReference type="Gene3D" id="2.40.10.10">
    <property type="entry name" value="Trypsin-like serine proteases"/>
    <property type="match status" value="1"/>
</dbReference>
<dbReference type="PROSITE" id="PS00134">
    <property type="entry name" value="TRYPSIN_HIS"/>
    <property type="match status" value="1"/>
</dbReference>
<dbReference type="KEGG" id="bfo:118405176"/>
<dbReference type="InterPro" id="IPR009003">
    <property type="entry name" value="Peptidase_S1_PA"/>
</dbReference>
<evidence type="ECO:0000256" key="4">
    <source>
        <dbReference type="ARBA" id="ARBA00023157"/>
    </source>
</evidence>
<evidence type="ECO:0000313" key="8">
    <source>
        <dbReference type="EMBL" id="EEN58407.1"/>
    </source>
</evidence>
<keyword evidence="9" id="KW-1185">Reference proteome</keyword>
<keyword evidence="6" id="KW-0732">Signal</keyword>
<evidence type="ECO:0000313" key="10">
    <source>
        <dbReference type="RefSeq" id="XP_035660491.1"/>
    </source>
</evidence>
<protein>
    <submittedName>
        <fullName evidence="10">Chymotrypsinogen 2-like</fullName>
    </submittedName>
</protein>
<dbReference type="PANTHER" id="PTHR24250">
    <property type="entry name" value="CHYMOTRYPSIN-RELATED"/>
    <property type="match status" value="1"/>
</dbReference>
<dbReference type="InterPro" id="IPR043504">
    <property type="entry name" value="Peptidase_S1_PA_chymotrypsin"/>
</dbReference>
<dbReference type="PANTHER" id="PTHR24250:SF50">
    <property type="entry name" value="PEPTIDASE S1 DOMAIN-CONTAINING PROTEIN"/>
    <property type="match status" value="1"/>
</dbReference>
<feature type="domain" description="Peptidase S1" evidence="7">
    <location>
        <begin position="39"/>
        <end position="279"/>
    </location>
</feature>
<dbReference type="PRINTS" id="PR00722">
    <property type="entry name" value="CHYMOTRYPSIN"/>
</dbReference>
<dbReference type="FunFam" id="2.40.10.10:FF:000003">
    <property type="entry name" value="Transmembrane serine protease 3"/>
    <property type="match status" value="1"/>
</dbReference>
<sequence length="282" mass="30041">MKVFLIFAAMVAMVTICHGLANGCGQPMIAPRTAGTSRIVGGEEARQNSWPWQVSLQTPDGSHYCGGTLIGRQWVLTAAHCNQGDYFLTDNVVAGAHDLSDTTESVQVASIAAWFPHPNYNPQTNENDIMLLKLADRVIRGRTVDIACVPPAGTDYPGGTMCWSTGWGVWAPDVDGNGPIADELQQADLPLLSDDESNEIMSNWGTSYTPDSMICAGGEGPGADGACKGDSGGPLVCEIDGSYHVVGVASFVAGACDTSYPTVFARVSAFSRWIERIRRNNH</sequence>
<dbReference type="PROSITE" id="PS50240">
    <property type="entry name" value="TRYPSIN_DOM"/>
    <property type="match status" value="1"/>
</dbReference>
<keyword evidence="1 5" id="KW-0645">Protease</keyword>
<dbReference type="Proteomes" id="UP000001554">
    <property type="component" value="Chromosome 17"/>
</dbReference>
<reference evidence="8" key="1">
    <citation type="journal article" date="2008" name="Nature">
        <title>The amphioxus genome and the evolution of the chordate karyotype.</title>
        <authorList>
            <consortium name="US DOE Joint Genome Institute (JGI-PGF)"/>
            <person name="Putnam N.H."/>
            <person name="Butts T."/>
            <person name="Ferrier D.E.K."/>
            <person name="Furlong R.F."/>
            <person name="Hellsten U."/>
            <person name="Kawashima T."/>
            <person name="Robinson-Rechavi M."/>
            <person name="Shoguchi E."/>
            <person name="Terry A."/>
            <person name="Yu J.-K."/>
            <person name="Benito-Gutierrez E.L."/>
            <person name="Dubchak I."/>
            <person name="Garcia-Fernandez J."/>
            <person name="Gibson-Brown J.J."/>
            <person name="Grigoriev I.V."/>
            <person name="Horton A.C."/>
            <person name="de Jong P.J."/>
            <person name="Jurka J."/>
            <person name="Kapitonov V.V."/>
            <person name="Kohara Y."/>
            <person name="Kuroki Y."/>
            <person name="Lindquist E."/>
            <person name="Lucas S."/>
            <person name="Osoegawa K."/>
            <person name="Pennacchio L.A."/>
            <person name="Salamov A.A."/>
            <person name="Satou Y."/>
            <person name="Sauka-Spengler T."/>
            <person name="Schmutz J."/>
            <person name="Shin-I T."/>
            <person name="Toyoda A."/>
            <person name="Bronner-Fraser M."/>
            <person name="Fujiyama A."/>
            <person name="Holland L.Z."/>
            <person name="Holland P.W.H."/>
            <person name="Satoh N."/>
            <person name="Rokhsar D.S."/>
        </authorList>
    </citation>
    <scope>NUCLEOTIDE SEQUENCE [LARGE SCALE GENOMIC DNA]</scope>
    <source>
        <strain evidence="8">S238N-H82</strain>
        <tissue evidence="8">Testes</tissue>
    </source>
</reference>
<evidence type="ECO:0000256" key="2">
    <source>
        <dbReference type="ARBA" id="ARBA00022801"/>
    </source>
</evidence>
<proteinExistence type="predicted"/>
<organism>
    <name type="scientific">Branchiostoma floridae</name>
    <name type="common">Florida lancelet</name>
    <name type="synonym">Amphioxus</name>
    <dbReference type="NCBI Taxonomy" id="7739"/>
    <lineage>
        <taxon>Eukaryota</taxon>
        <taxon>Metazoa</taxon>
        <taxon>Chordata</taxon>
        <taxon>Cephalochordata</taxon>
        <taxon>Leptocardii</taxon>
        <taxon>Amphioxiformes</taxon>
        <taxon>Branchiostomatidae</taxon>
        <taxon>Branchiostoma</taxon>
    </lineage>
</organism>
<evidence type="ECO:0000256" key="1">
    <source>
        <dbReference type="ARBA" id="ARBA00022670"/>
    </source>
</evidence>
<dbReference type="SUPFAM" id="SSF50494">
    <property type="entry name" value="Trypsin-like serine proteases"/>
    <property type="match status" value="1"/>
</dbReference>
<keyword evidence="4" id="KW-1015">Disulfide bond</keyword>
<keyword evidence="3 5" id="KW-0720">Serine protease</keyword>
<feature type="signal peptide" evidence="6">
    <location>
        <begin position="1"/>
        <end position="19"/>
    </location>
</feature>
<dbReference type="eggNOG" id="KOG3627">
    <property type="taxonomic scope" value="Eukaryota"/>
</dbReference>
<dbReference type="GO" id="GO:0006508">
    <property type="term" value="P:proteolysis"/>
    <property type="evidence" value="ECO:0000318"/>
    <property type="project" value="GO_Central"/>
</dbReference>
<feature type="chain" id="PRO_5044729203" evidence="6">
    <location>
        <begin position="20"/>
        <end position="282"/>
    </location>
</feature>
<evidence type="ECO:0000256" key="6">
    <source>
        <dbReference type="SAM" id="SignalP"/>
    </source>
</evidence>
<dbReference type="InterPro" id="IPR001314">
    <property type="entry name" value="Peptidase_S1A"/>
</dbReference>
<accession>C3YMR6</accession>
<dbReference type="SMART" id="SM00020">
    <property type="entry name" value="Tryp_SPc"/>
    <property type="match status" value="1"/>
</dbReference>
<dbReference type="OrthoDB" id="10061449at2759"/>
<dbReference type="InterPro" id="IPR033116">
    <property type="entry name" value="TRYPSIN_SER"/>
</dbReference>
<evidence type="ECO:0000256" key="5">
    <source>
        <dbReference type="RuleBase" id="RU363034"/>
    </source>
</evidence>
<dbReference type="InterPro" id="IPR001254">
    <property type="entry name" value="Trypsin_dom"/>
</dbReference>
<evidence type="ECO:0000256" key="3">
    <source>
        <dbReference type="ARBA" id="ARBA00022825"/>
    </source>
</evidence>
<dbReference type="GeneID" id="118405176"/>